<protein>
    <submittedName>
        <fullName evidence="1">Uncharacterized protein</fullName>
    </submittedName>
</protein>
<proteinExistence type="predicted"/>
<dbReference type="OrthoDB" id="5193634at2"/>
<keyword evidence="2" id="KW-1185">Reference proteome</keyword>
<dbReference type="EMBL" id="FNOT01000001">
    <property type="protein sequence ID" value="SDX30900.1"/>
    <property type="molecule type" value="Genomic_DNA"/>
</dbReference>
<evidence type="ECO:0000313" key="1">
    <source>
        <dbReference type="EMBL" id="SDX30900.1"/>
    </source>
</evidence>
<sequence>MAQDPSAALLLRVWLEGPGRFRARLLTLHADAAGTSAEEVTVAVASSPEGVLDAVRAWLDDFTRGSGTGDD</sequence>
<gene>
    <name evidence="1" type="ORF">SAMN05660209_00112</name>
</gene>
<accession>A0A1H3AME0</accession>
<dbReference type="AlphaFoldDB" id="A0A1H3AME0"/>
<name>A0A1H3AME0_9ACTN</name>
<dbReference type="Proteomes" id="UP000198921">
    <property type="component" value="Unassembled WGS sequence"/>
</dbReference>
<evidence type="ECO:0000313" key="2">
    <source>
        <dbReference type="Proteomes" id="UP000198921"/>
    </source>
</evidence>
<organism evidence="1 2">
    <name type="scientific">Geodermatophilus africanus</name>
    <dbReference type="NCBI Taxonomy" id="1137993"/>
    <lineage>
        <taxon>Bacteria</taxon>
        <taxon>Bacillati</taxon>
        <taxon>Actinomycetota</taxon>
        <taxon>Actinomycetes</taxon>
        <taxon>Geodermatophilales</taxon>
        <taxon>Geodermatophilaceae</taxon>
        <taxon>Geodermatophilus</taxon>
    </lineage>
</organism>
<dbReference type="RefSeq" id="WP_091150382.1">
    <property type="nucleotide sequence ID" value="NZ_FNOT01000001.1"/>
</dbReference>
<reference evidence="2" key="1">
    <citation type="submission" date="2016-10" db="EMBL/GenBank/DDBJ databases">
        <authorList>
            <person name="Varghese N."/>
            <person name="Submissions S."/>
        </authorList>
    </citation>
    <scope>NUCLEOTIDE SEQUENCE [LARGE SCALE GENOMIC DNA]</scope>
    <source>
        <strain evidence="2">DSM 45422</strain>
    </source>
</reference>